<gene>
    <name evidence="2" type="ORF">GCM10010470_05740</name>
</gene>
<name>A0ABN3V3A3_9PSEU</name>
<evidence type="ECO:0000256" key="1">
    <source>
        <dbReference type="SAM" id="MobiDB-lite"/>
    </source>
</evidence>
<evidence type="ECO:0000313" key="3">
    <source>
        <dbReference type="Proteomes" id="UP001500979"/>
    </source>
</evidence>
<protein>
    <submittedName>
        <fullName evidence="2">Uncharacterized protein</fullName>
    </submittedName>
</protein>
<sequence length="129" mass="14167">MRPISAYTPKTARPSGDPARRRTKVSASSPRSRARVTAAGNLQRRHRFDQRLDHQVVLARPAPVDGRPADTRPAGDRLDGQLRVPALGQQLGFFLAWLANDAEEWFTMASVALGAARLITQARGTRARS</sequence>
<dbReference type="EMBL" id="BAAAUX010000003">
    <property type="protein sequence ID" value="GAA2776195.1"/>
    <property type="molecule type" value="Genomic_DNA"/>
</dbReference>
<dbReference type="Proteomes" id="UP001500979">
    <property type="component" value="Unassembled WGS sequence"/>
</dbReference>
<evidence type="ECO:0000313" key="2">
    <source>
        <dbReference type="EMBL" id="GAA2776195.1"/>
    </source>
</evidence>
<feature type="compositionally biased region" description="Low complexity" evidence="1">
    <location>
        <begin position="26"/>
        <end position="39"/>
    </location>
</feature>
<proteinExistence type="predicted"/>
<organism evidence="2 3">
    <name type="scientific">Saccharopolyspora taberi</name>
    <dbReference type="NCBI Taxonomy" id="60895"/>
    <lineage>
        <taxon>Bacteria</taxon>
        <taxon>Bacillati</taxon>
        <taxon>Actinomycetota</taxon>
        <taxon>Actinomycetes</taxon>
        <taxon>Pseudonocardiales</taxon>
        <taxon>Pseudonocardiaceae</taxon>
        <taxon>Saccharopolyspora</taxon>
    </lineage>
</organism>
<keyword evidence="3" id="KW-1185">Reference proteome</keyword>
<accession>A0ABN3V3A3</accession>
<reference evidence="2 3" key="1">
    <citation type="journal article" date="2019" name="Int. J. Syst. Evol. Microbiol.">
        <title>The Global Catalogue of Microorganisms (GCM) 10K type strain sequencing project: providing services to taxonomists for standard genome sequencing and annotation.</title>
        <authorList>
            <consortium name="The Broad Institute Genomics Platform"/>
            <consortium name="The Broad Institute Genome Sequencing Center for Infectious Disease"/>
            <person name="Wu L."/>
            <person name="Ma J."/>
        </authorList>
    </citation>
    <scope>NUCLEOTIDE SEQUENCE [LARGE SCALE GENOMIC DNA]</scope>
    <source>
        <strain evidence="2 3">JCM 9383</strain>
    </source>
</reference>
<comment type="caution">
    <text evidence="2">The sequence shown here is derived from an EMBL/GenBank/DDBJ whole genome shotgun (WGS) entry which is preliminary data.</text>
</comment>
<feature type="region of interest" description="Disordered" evidence="1">
    <location>
        <begin position="1"/>
        <end position="39"/>
    </location>
</feature>